<dbReference type="GO" id="GO:0015658">
    <property type="term" value="F:branched-chain amino acid transmembrane transporter activity"/>
    <property type="evidence" value="ECO:0007669"/>
    <property type="project" value="TreeGrafter"/>
</dbReference>
<evidence type="ECO:0000259" key="6">
    <source>
        <dbReference type="PROSITE" id="PS50893"/>
    </source>
</evidence>
<dbReference type="SUPFAM" id="SSF52540">
    <property type="entry name" value="P-loop containing nucleoside triphosphate hydrolases"/>
    <property type="match status" value="1"/>
</dbReference>
<dbReference type="PANTHER" id="PTHR43820">
    <property type="entry name" value="HIGH-AFFINITY BRANCHED-CHAIN AMINO ACID TRANSPORT ATP-BINDING PROTEIN LIVF"/>
    <property type="match status" value="1"/>
</dbReference>
<dbReference type="PROSITE" id="PS00211">
    <property type="entry name" value="ABC_TRANSPORTER_1"/>
    <property type="match status" value="1"/>
</dbReference>
<comment type="similarity">
    <text evidence="1">Belongs to the ABC transporter superfamily.</text>
</comment>
<keyword evidence="8" id="KW-1185">Reference proteome</keyword>
<evidence type="ECO:0000313" key="8">
    <source>
        <dbReference type="Proteomes" id="UP000245048"/>
    </source>
</evidence>
<dbReference type="Gene3D" id="3.40.50.300">
    <property type="entry name" value="P-loop containing nucleotide triphosphate hydrolases"/>
    <property type="match status" value="1"/>
</dbReference>
<dbReference type="CDD" id="cd03224">
    <property type="entry name" value="ABC_TM1139_LivF_branched"/>
    <property type="match status" value="1"/>
</dbReference>
<reference evidence="8" key="1">
    <citation type="submission" date="2017-10" db="EMBL/GenBank/DDBJ databases">
        <authorList>
            <person name="Toshchakov S.V."/>
            <person name="Goeva M.A."/>
        </authorList>
    </citation>
    <scope>NUCLEOTIDE SEQUENCE [LARGE SCALE GENOMIC DNA]</scope>
    <source>
        <strain evidence="8">JR1/69-1-13</strain>
    </source>
</reference>
<proteinExistence type="inferred from homology"/>
<evidence type="ECO:0000256" key="2">
    <source>
        <dbReference type="ARBA" id="ARBA00022448"/>
    </source>
</evidence>
<keyword evidence="3" id="KW-0547">Nucleotide-binding</keyword>
<evidence type="ECO:0000313" key="7">
    <source>
        <dbReference type="EMBL" id="PWC27595.1"/>
    </source>
</evidence>
<feature type="domain" description="ABC transporter" evidence="6">
    <location>
        <begin position="7"/>
        <end position="237"/>
    </location>
</feature>
<dbReference type="GO" id="GO:0015807">
    <property type="term" value="P:L-amino acid transport"/>
    <property type="evidence" value="ECO:0007669"/>
    <property type="project" value="TreeGrafter"/>
</dbReference>
<protein>
    <submittedName>
        <fullName evidence="7">Branched-chain amino acid ABC transporter ATP-binding protein</fullName>
    </submittedName>
</protein>
<sequence length="237" mass="25011">MPGPPLLALSGLSAHHGAVEVLRGLSLELRAGEAVALLGRNGAGKSTLAQALFNLGPRLGGTVRVMGQDVTGWPTHRIARLGLALVPQGRGLFPNLTVAENLRLATLRGARGAWTLERVLALFPRLAERRATSSSALSGGERQMLAIGRALLTQPRLLVLDEPSEGLAPLMAEEIILHHVGRLRAEGLTVLLAEQNLPLALRLCPRAVVLAGRGIVFDGPSGALLADRPFVQEHLGL</sequence>
<evidence type="ECO:0000256" key="5">
    <source>
        <dbReference type="ARBA" id="ARBA00022970"/>
    </source>
</evidence>
<dbReference type="InterPro" id="IPR027417">
    <property type="entry name" value="P-loop_NTPase"/>
</dbReference>
<dbReference type="AlphaFoldDB" id="A0A2U1V111"/>
<evidence type="ECO:0000256" key="1">
    <source>
        <dbReference type="ARBA" id="ARBA00005417"/>
    </source>
</evidence>
<accession>A0A2U1V111</accession>
<evidence type="ECO:0000256" key="4">
    <source>
        <dbReference type="ARBA" id="ARBA00022840"/>
    </source>
</evidence>
<comment type="caution">
    <text evidence="7">The sequence shown here is derived from an EMBL/GenBank/DDBJ whole genome shotgun (WGS) entry which is preliminary data.</text>
</comment>
<organism evidence="7 8">
    <name type="scientific">Teichococcus aestuarii</name>
    <dbReference type="NCBI Taxonomy" id="568898"/>
    <lineage>
        <taxon>Bacteria</taxon>
        <taxon>Pseudomonadati</taxon>
        <taxon>Pseudomonadota</taxon>
        <taxon>Alphaproteobacteria</taxon>
        <taxon>Acetobacterales</taxon>
        <taxon>Roseomonadaceae</taxon>
        <taxon>Roseomonas</taxon>
    </lineage>
</organism>
<keyword evidence="5" id="KW-0029">Amino-acid transport</keyword>
<dbReference type="InterPro" id="IPR017871">
    <property type="entry name" value="ABC_transporter-like_CS"/>
</dbReference>
<dbReference type="EMBL" id="PDOA01000013">
    <property type="protein sequence ID" value="PWC27595.1"/>
    <property type="molecule type" value="Genomic_DNA"/>
</dbReference>
<dbReference type="SMART" id="SM00382">
    <property type="entry name" value="AAA"/>
    <property type="match status" value="1"/>
</dbReference>
<keyword evidence="4 7" id="KW-0067">ATP-binding</keyword>
<dbReference type="PROSITE" id="PS50893">
    <property type="entry name" value="ABC_TRANSPORTER_2"/>
    <property type="match status" value="1"/>
</dbReference>
<dbReference type="InterPro" id="IPR003439">
    <property type="entry name" value="ABC_transporter-like_ATP-bd"/>
</dbReference>
<keyword evidence="2" id="KW-0813">Transport</keyword>
<dbReference type="RefSeq" id="WP_109518232.1">
    <property type="nucleotide sequence ID" value="NZ_PDOA01000013.1"/>
</dbReference>
<dbReference type="InterPro" id="IPR052156">
    <property type="entry name" value="BCAA_Transport_ATP-bd_LivF"/>
</dbReference>
<evidence type="ECO:0000256" key="3">
    <source>
        <dbReference type="ARBA" id="ARBA00022741"/>
    </source>
</evidence>
<dbReference type="InterPro" id="IPR003593">
    <property type="entry name" value="AAA+_ATPase"/>
</dbReference>
<dbReference type="Proteomes" id="UP000245048">
    <property type="component" value="Unassembled WGS sequence"/>
</dbReference>
<dbReference type="Pfam" id="PF00005">
    <property type="entry name" value="ABC_tran"/>
    <property type="match status" value="1"/>
</dbReference>
<dbReference type="OrthoDB" id="9776369at2"/>
<name>A0A2U1V111_9PROT</name>
<dbReference type="GO" id="GO:0005524">
    <property type="term" value="F:ATP binding"/>
    <property type="evidence" value="ECO:0007669"/>
    <property type="project" value="UniProtKB-KW"/>
</dbReference>
<dbReference type="PANTHER" id="PTHR43820:SF4">
    <property type="entry name" value="HIGH-AFFINITY BRANCHED-CHAIN AMINO ACID TRANSPORT ATP-BINDING PROTEIN LIVF"/>
    <property type="match status" value="1"/>
</dbReference>
<gene>
    <name evidence="7" type="ORF">CR165_17095</name>
</gene>
<dbReference type="GO" id="GO:0016887">
    <property type="term" value="F:ATP hydrolysis activity"/>
    <property type="evidence" value="ECO:0007669"/>
    <property type="project" value="InterPro"/>
</dbReference>